<dbReference type="Proteomes" id="UP000582659">
    <property type="component" value="Unassembled WGS sequence"/>
</dbReference>
<evidence type="ECO:0000256" key="1">
    <source>
        <dbReference type="ARBA" id="ARBA00004173"/>
    </source>
</evidence>
<dbReference type="Pfam" id="PF10501">
    <property type="entry name" value="Ribosomal_L50"/>
    <property type="match status" value="1"/>
</dbReference>
<gene>
    <name evidence="8" type="ORF">BXYJ_LOCUS4478</name>
</gene>
<dbReference type="PANTHER" id="PTHR31542:SF1">
    <property type="entry name" value="LARGE RIBOSOMAL SUBUNIT PROTEIN ML50"/>
    <property type="match status" value="1"/>
</dbReference>
<evidence type="ECO:0000313" key="8">
    <source>
        <dbReference type="EMBL" id="CAD5216335.1"/>
    </source>
</evidence>
<dbReference type="AlphaFoldDB" id="A0A7I8WWV1"/>
<dbReference type="EMBL" id="CAJFCV020000002">
    <property type="protein sequence ID" value="CAG9099323.1"/>
    <property type="molecule type" value="Genomic_DNA"/>
</dbReference>
<evidence type="ECO:0000256" key="5">
    <source>
        <dbReference type="ARBA" id="ARBA00023274"/>
    </source>
</evidence>
<evidence type="ECO:0000256" key="3">
    <source>
        <dbReference type="ARBA" id="ARBA00022980"/>
    </source>
</evidence>
<dbReference type="OrthoDB" id="9939609at2759"/>
<evidence type="ECO:0000313" key="9">
    <source>
        <dbReference type="Proteomes" id="UP000659654"/>
    </source>
</evidence>
<comment type="similarity">
    <text evidence="2">Belongs to the mitochondrion-specific ribosomal protein mL50 family.</text>
</comment>
<name>A0A7I8WWV1_BURXY</name>
<proteinExistence type="inferred from homology"/>
<dbReference type="InterPro" id="IPR018305">
    <property type="entry name" value="Ribosomal_m50"/>
</dbReference>
<sequence>MLQQFVRLQRFRLHSRCSSSKSELTAEQKAKLRSALPAFSVGQDVKKEDAWTSSMDIIDDDKAAFDEIRARGILKVKKAYLPAKDCGEVINDLAKKHSLTLESAIPNLKVKYEILAEVGQKYSYFVPNSHLHRINTTADILNFYNTPKDNITTYVKIARDETKPENLEVRENPVRFHPNDKHAHHKGVTAFPGEGGQVISLRNKRIYRQFRPKKEWFDFEEQNFDHEAVDKDCPWDPEVAAKMDTYVDRKLKGRQFYKA</sequence>
<evidence type="ECO:0000256" key="7">
    <source>
        <dbReference type="ARBA" id="ARBA00035398"/>
    </source>
</evidence>
<keyword evidence="5" id="KW-0687">Ribonucleoprotein</keyword>
<evidence type="ECO:0000256" key="6">
    <source>
        <dbReference type="ARBA" id="ARBA00035183"/>
    </source>
</evidence>
<keyword evidence="3" id="KW-0689">Ribosomal protein</keyword>
<dbReference type="EMBL" id="CAJFDI010000002">
    <property type="protein sequence ID" value="CAD5216335.1"/>
    <property type="molecule type" value="Genomic_DNA"/>
</dbReference>
<dbReference type="SMR" id="A0A7I8WWV1"/>
<comment type="subcellular location">
    <subcellularLocation>
        <location evidence="1">Mitochondrion</location>
    </subcellularLocation>
</comment>
<evidence type="ECO:0000256" key="2">
    <source>
        <dbReference type="ARBA" id="ARBA00008860"/>
    </source>
</evidence>
<keyword evidence="9" id="KW-1185">Reference proteome</keyword>
<dbReference type="PANTHER" id="PTHR31542">
    <property type="entry name" value="39A RIBOSOMAL PROTEIN L50, MITOCHONDRIAL"/>
    <property type="match status" value="1"/>
</dbReference>
<dbReference type="Proteomes" id="UP000659654">
    <property type="component" value="Unassembled WGS sequence"/>
</dbReference>
<protein>
    <recommendedName>
        <fullName evidence="6">Large ribosomal subunit protein mL50</fullName>
    </recommendedName>
    <alternativeName>
        <fullName evidence="7">39S ribosomal protein L50, mitochondrial</fullName>
    </alternativeName>
</protein>
<comment type="caution">
    <text evidence="8">The sequence shown here is derived from an EMBL/GenBank/DDBJ whole genome shotgun (WGS) entry which is preliminary data.</text>
</comment>
<evidence type="ECO:0000256" key="4">
    <source>
        <dbReference type="ARBA" id="ARBA00023128"/>
    </source>
</evidence>
<reference evidence="8" key="1">
    <citation type="submission" date="2020-09" db="EMBL/GenBank/DDBJ databases">
        <authorList>
            <person name="Kikuchi T."/>
        </authorList>
    </citation>
    <scope>NUCLEOTIDE SEQUENCE</scope>
    <source>
        <strain evidence="8">Ka4C1</strain>
    </source>
</reference>
<accession>A0A7I8WWV1</accession>
<dbReference type="GO" id="GO:0005762">
    <property type="term" value="C:mitochondrial large ribosomal subunit"/>
    <property type="evidence" value="ECO:0007669"/>
    <property type="project" value="TreeGrafter"/>
</dbReference>
<keyword evidence="4" id="KW-0496">Mitochondrion</keyword>
<organism evidence="8 9">
    <name type="scientific">Bursaphelenchus xylophilus</name>
    <name type="common">Pinewood nematode worm</name>
    <name type="synonym">Aphelenchoides xylophilus</name>
    <dbReference type="NCBI Taxonomy" id="6326"/>
    <lineage>
        <taxon>Eukaryota</taxon>
        <taxon>Metazoa</taxon>
        <taxon>Ecdysozoa</taxon>
        <taxon>Nematoda</taxon>
        <taxon>Chromadorea</taxon>
        <taxon>Rhabditida</taxon>
        <taxon>Tylenchina</taxon>
        <taxon>Tylenchomorpha</taxon>
        <taxon>Aphelenchoidea</taxon>
        <taxon>Aphelenchoididae</taxon>
        <taxon>Bursaphelenchus</taxon>
    </lineage>
</organism>